<evidence type="ECO:0000256" key="1">
    <source>
        <dbReference type="SAM" id="Phobius"/>
    </source>
</evidence>
<keyword evidence="1" id="KW-0472">Membrane</keyword>
<evidence type="ECO:0000259" key="3">
    <source>
        <dbReference type="Pfam" id="PF25269"/>
    </source>
</evidence>
<gene>
    <name evidence="4" type="ORF">LV82_01603</name>
</gene>
<dbReference type="EMBL" id="PRDS01000004">
    <property type="protein sequence ID" value="PPB80870.1"/>
    <property type="molecule type" value="Genomic_DNA"/>
</dbReference>
<dbReference type="OrthoDB" id="7863619at2"/>
<dbReference type="AlphaFoldDB" id="A0A2S5JHF8"/>
<name>A0A2S5JHF8_9RHOB</name>
<sequence>MKSRLTKHVRDLAGDQAGGITAFALLILLACLMMGGLAVDYANAIAARTRLQVTADTVAHAALYSRELKSADEARQIALQLAADNMPPSRYGTVLTADDIRFGRWDETRHQFIADPAARDAVLVTTRQAEANGNGVPVLLLKLAGLNAWNVTTQSVYTTYYPSCFREGFVAMDRVDMQSNGVFKAGFCIHSQSYVSVSSGNTFEPGVVVSMPDKRNIDLPASGFESNTGLAQALRDGSYAPRILNRIDDIFLGAEEPYDAGVGYMIAGSPYYRDYLDSGNIITVNYKKGITAGTIQEGRIHRATCPNSKTHMTIESDAVIREAVLITNCRIQIKAGAVIEDAVILVDNTDAKSVFASSDITLGRDDGCAEGGDVQLVTRGGVEFASKVNIYGSQILAAGDISMTANADGIEGASIVAGGKLDVTSNGAFGFCNGAGMNNNFEAAYFRLAG</sequence>
<feature type="domain" description="DUF7867" evidence="3">
    <location>
        <begin position="168"/>
        <end position="432"/>
    </location>
</feature>
<dbReference type="PROSITE" id="PS51257">
    <property type="entry name" value="PROKAR_LIPOPROTEIN"/>
    <property type="match status" value="1"/>
</dbReference>
<accession>A0A2S5JHF8</accession>
<evidence type="ECO:0000313" key="5">
    <source>
        <dbReference type="Proteomes" id="UP000239736"/>
    </source>
</evidence>
<dbReference type="InterPro" id="IPR028087">
    <property type="entry name" value="Tad_N"/>
</dbReference>
<dbReference type="Pfam" id="PF25269">
    <property type="entry name" value="DUF7867"/>
    <property type="match status" value="1"/>
</dbReference>
<feature type="transmembrane region" description="Helical" evidence="1">
    <location>
        <begin position="20"/>
        <end position="42"/>
    </location>
</feature>
<keyword evidence="5" id="KW-1185">Reference proteome</keyword>
<proteinExistence type="predicted"/>
<dbReference type="RefSeq" id="WP_104070603.1">
    <property type="nucleotide sequence ID" value="NZ_PRDS01000004.1"/>
</dbReference>
<keyword evidence="1" id="KW-0812">Transmembrane</keyword>
<dbReference type="Proteomes" id="UP000239736">
    <property type="component" value="Unassembled WGS sequence"/>
</dbReference>
<evidence type="ECO:0000313" key="4">
    <source>
        <dbReference type="EMBL" id="PPB80870.1"/>
    </source>
</evidence>
<evidence type="ECO:0000259" key="2">
    <source>
        <dbReference type="Pfam" id="PF13400"/>
    </source>
</evidence>
<dbReference type="InterPro" id="IPR057189">
    <property type="entry name" value="DUF7867"/>
</dbReference>
<comment type="caution">
    <text evidence="4">The sequence shown here is derived from an EMBL/GenBank/DDBJ whole genome shotgun (WGS) entry which is preliminary data.</text>
</comment>
<keyword evidence="1" id="KW-1133">Transmembrane helix</keyword>
<dbReference type="Pfam" id="PF13400">
    <property type="entry name" value="Tad"/>
    <property type="match status" value="1"/>
</dbReference>
<protein>
    <submittedName>
        <fullName evidence="4">Putative Flp pilus-assembly TadE/G-like protein</fullName>
    </submittedName>
</protein>
<reference evidence="4 5" key="1">
    <citation type="submission" date="2018-01" db="EMBL/GenBank/DDBJ databases">
        <title>Genomic Encyclopedia of Archaeal and Bacterial Type Strains, Phase II (KMG-II): from individual species to whole genera.</title>
        <authorList>
            <person name="Goeker M."/>
        </authorList>
    </citation>
    <scope>NUCLEOTIDE SEQUENCE [LARGE SCALE GENOMIC DNA]</scope>
    <source>
        <strain evidence="4 5">DSM 12048</strain>
    </source>
</reference>
<feature type="domain" description="Putative Flp pilus-assembly TadG-like N-terminal" evidence="2">
    <location>
        <begin position="18"/>
        <end position="62"/>
    </location>
</feature>
<organism evidence="4 5">
    <name type="scientific">Albidovulum inexpectatum</name>
    <dbReference type="NCBI Taxonomy" id="196587"/>
    <lineage>
        <taxon>Bacteria</taxon>
        <taxon>Pseudomonadati</taxon>
        <taxon>Pseudomonadota</taxon>
        <taxon>Alphaproteobacteria</taxon>
        <taxon>Rhodobacterales</taxon>
        <taxon>Paracoccaceae</taxon>
        <taxon>Albidovulum</taxon>
    </lineage>
</organism>